<dbReference type="InterPro" id="IPR057596">
    <property type="entry name" value="RDRP_core"/>
</dbReference>
<evidence type="ECO:0000313" key="4">
    <source>
        <dbReference type="Proteomes" id="UP000620124"/>
    </source>
</evidence>
<evidence type="ECO:0000259" key="2">
    <source>
        <dbReference type="Pfam" id="PF05183"/>
    </source>
</evidence>
<dbReference type="EC" id="2.7.7.48" evidence="1"/>
<dbReference type="PANTHER" id="PTHR23079">
    <property type="entry name" value="RNA-DEPENDENT RNA POLYMERASE"/>
    <property type="match status" value="1"/>
</dbReference>
<dbReference type="Pfam" id="PF05183">
    <property type="entry name" value="RdRP"/>
    <property type="match status" value="2"/>
</dbReference>
<gene>
    <name evidence="3" type="ORF">MVEN_01908600</name>
</gene>
<organism evidence="3 4">
    <name type="scientific">Mycena venus</name>
    <dbReference type="NCBI Taxonomy" id="2733690"/>
    <lineage>
        <taxon>Eukaryota</taxon>
        <taxon>Fungi</taxon>
        <taxon>Dikarya</taxon>
        <taxon>Basidiomycota</taxon>
        <taxon>Agaricomycotina</taxon>
        <taxon>Agaricomycetes</taxon>
        <taxon>Agaricomycetidae</taxon>
        <taxon>Agaricales</taxon>
        <taxon>Marasmiineae</taxon>
        <taxon>Mycenaceae</taxon>
        <taxon>Mycena</taxon>
    </lineage>
</organism>
<keyword evidence="1" id="KW-0694">RNA-binding</keyword>
<comment type="catalytic activity">
    <reaction evidence="1">
        <text>RNA(n) + a ribonucleoside 5'-triphosphate = RNA(n+1) + diphosphate</text>
        <dbReference type="Rhea" id="RHEA:21248"/>
        <dbReference type="Rhea" id="RHEA-COMP:14527"/>
        <dbReference type="Rhea" id="RHEA-COMP:17342"/>
        <dbReference type="ChEBI" id="CHEBI:33019"/>
        <dbReference type="ChEBI" id="CHEBI:61557"/>
        <dbReference type="ChEBI" id="CHEBI:140395"/>
        <dbReference type="EC" id="2.7.7.48"/>
    </reaction>
</comment>
<dbReference type="Proteomes" id="UP000620124">
    <property type="component" value="Unassembled WGS sequence"/>
</dbReference>
<name>A0A8H7CL29_9AGAR</name>
<dbReference type="EMBL" id="JACAZI010000019">
    <property type="protein sequence ID" value="KAF7339912.1"/>
    <property type="molecule type" value="Genomic_DNA"/>
</dbReference>
<dbReference type="AlphaFoldDB" id="A0A8H7CL29"/>
<dbReference type="GO" id="GO:0031380">
    <property type="term" value="C:nuclear RNA-directed RNA polymerase complex"/>
    <property type="evidence" value="ECO:0007669"/>
    <property type="project" value="TreeGrafter"/>
</dbReference>
<keyword evidence="1" id="KW-0808">Transferase</keyword>
<protein>
    <recommendedName>
        <fullName evidence="1">RNA-dependent RNA polymerase</fullName>
        <ecNumber evidence="1">2.7.7.48</ecNumber>
    </recommendedName>
</protein>
<comment type="caution">
    <text evidence="3">The sequence shown here is derived from an EMBL/GenBank/DDBJ whole genome shotgun (WGS) entry which is preliminary data.</text>
</comment>
<comment type="similarity">
    <text evidence="1">Belongs to the RdRP family.</text>
</comment>
<proteinExistence type="inferred from homology"/>
<dbReference type="OrthoDB" id="6513042at2759"/>
<evidence type="ECO:0000313" key="3">
    <source>
        <dbReference type="EMBL" id="KAF7339912.1"/>
    </source>
</evidence>
<accession>A0A8H7CL29</accession>
<keyword evidence="4" id="KW-1185">Reference proteome</keyword>
<feature type="domain" description="RDRP core" evidence="2">
    <location>
        <begin position="603"/>
        <end position="915"/>
    </location>
</feature>
<dbReference type="GO" id="GO:0003723">
    <property type="term" value="F:RNA binding"/>
    <property type="evidence" value="ECO:0007669"/>
    <property type="project" value="UniProtKB-KW"/>
</dbReference>
<sequence length="1130" mass="126907">MAMANEPIAMDIHMKGISFSVNKHQLDAELATILHRQPYADFSTVGGPVNFHVYLFKDRNGENMAHSGSGSLTLLRDVALRFLQEYGEPEPPNTGLPLKIFKIGGRRVKFSPGRSTPRLEVVERILRFPYADPRVAEKKEQRATALQTENILLRTLQFGWACRDSVFSVEWEADITGGSLHVNDERREFRITIPRPSEVFYIGIRFSRISHVQIHSDRSQPSTIFFNLSEPPNFECGTGSGPRQRLSYLPIEDHKRVAPFTSLAIRLVCSNRGDVARFERLAKTAGIKNVYETELHVERRGLFSEPVLEQVRAGIKSLRWNVAFQVEALHRNLDLDAKEILSILPSTIPELFKEVHAEYSRSHAKAPSLEPADNSVFQSLHVVITPTTIYLQERSNRVIRSFPKKHHESFLRVIFEDEGGLKYRFDKELDCAGFTRYRVGEFLIENGLTIAGRKFDFLAYSQSALKEHAVWFVRDFTDKGKLVTAESIIENLGSFDGLTFDPTLRYCPARYAARISQAFTATDTTSVEVEEIIYLEEISDSSGKYHFTDGVGTMSLELAKDIGAELGASRRRKRRVKNHPTAYQIRWAGCKGMLSVDHQLKGHVPYEVFKEYQDNAVLEVQRSTRSLQAFARMLEIHGLGTAYRLPSVLLGLNQLGLDTLPGNKFYQKMLNFAVHHVLRLLKTKARIPVKDAVTVVGVADVHRFLKEGEIFVCTRDPDSNKLNYLEGDILISRSPTIHPGDVQQVRAIGKPPPGSCFDIQPLPNTVVFSVLGKRPLPSYLGGGDLDGDTYNLIPLNKCPRFLPQESENIQTCTMVDVAEFVIDYINSDALGMVATNWLLIADASEMGIFDPDCMRLAALHSDAVDYPKTGQPVAIGTIPKPKTKLRPDWHAPEVYANMDEFYQSQRAIGKLFRAIKLPDVEPDTLSRFERRMIKAGRLTAPPVDDLAETLDGLNLDGDPMMLAIKACVGRFISTNDRPPETVEYISQIFNRYASEFQGICIAHTLSHGKTALLSEEEAVVGTIVAKTSQPRKRTDLIASLREKSDLLVRSVKDELAGDDEVSWEECLQRAWLSFQLAIDLAYGEHKATSFGAQSFLWIALGAILDALKELEDDAKASRGSRSTRGSSRRH</sequence>
<evidence type="ECO:0000256" key="1">
    <source>
        <dbReference type="RuleBase" id="RU363098"/>
    </source>
</evidence>
<dbReference type="GO" id="GO:0030422">
    <property type="term" value="P:siRNA processing"/>
    <property type="evidence" value="ECO:0007669"/>
    <property type="project" value="TreeGrafter"/>
</dbReference>
<keyword evidence="1" id="KW-0548">Nucleotidyltransferase</keyword>
<dbReference type="InterPro" id="IPR007855">
    <property type="entry name" value="RDRP"/>
</dbReference>
<dbReference type="PANTHER" id="PTHR23079:SF55">
    <property type="entry name" value="RNA-DIRECTED RNA POLYMERASE"/>
    <property type="match status" value="1"/>
</dbReference>
<keyword evidence="1 3" id="KW-0696">RNA-directed RNA polymerase</keyword>
<reference evidence="3" key="1">
    <citation type="submission" date="2020-05" db="EMBL/GenBank/DDBJ databases">
        <title>Mycena genomes resolve the evolution of fungal bioluminescence.</title>
        <authorList>
            <person name="Tsai I.J."/>
        </authorList>
    </citation>
    <scope>NUCLEOTIDE SEQUENCE</scope>
    <source>
        <strain evidence="3">CCC161011</strain>
    </source>
</reference>
<dbReference type="GO" id="GO:0003968">
    <property type="term" value="F:RNA-directed RNA polymerase activity"/>
    <property type="evidence" value="ECO:0007669"/>
    <property type="project" value="UniProtKB-KW"/>
</dbReference>
<feature type="domain" description="RDRP core" evidence="2">
    <location>
        <begin position="384"/>
        <end position="601"/>
    </location>
</feature>